<dbReference type="InterPro" id="IPR019734">
    <property type="entry name" value="TPR_rpt"/>
</dbReference>
<dbReference type="Proteomes" id="UP000007056">
    <property type="component" value="Chromosome"/>
</dbReference>
<dbReference type="InterPro" id="IPR011990">
    <property type="entry name" value="TPR-like_helical_dom_sf"/>
</dbReference>
<proteinExistence type="predicted"/>
<organism evidence="2 3">
    <name type="scientific">Rickettsia canadensis (strain McKiel)</name>
    <dbReference type="NCBI Taxonomy" id="293613"/>
    <lineage>
        <taxon>Bacteria</taxon>
        <taxon>Pseudomonadati</taxon>
        <taxon>Pseudomonadota</taxon>
        <taxon>Alphaproteobacteria</taxon>
        <taxon>Rickettsiales</taxon>
        <taxon>Rickettsiaceae</taxon>
        <taxon>Rickettsieae</taxon>
        <taxon>Rickettsia</taxon>
        <taxon>belli group</taxon>
    </lineage>
</organism>
<sequence>MPNSYLEKAITVVNLNKHKEAKENFNLALKYKPNLIVEYEAIINALRKLGNNLRANEFEEKLKILKNYL</sequence>
<feature type="repeat" description="TPR" evidence="1">
    <location>
        <begin position="2"/>
        <end position="35"/>
    </location>
</feature>
<dbReference type="HOGENOM" id="CLU_186925_0_0_5"/>
<dbReference type="eggNOG" id="COG0457">
    <property type="taxonomic scope" value="Bacteria"/>
</dbReference>
<protein>
    <submittedName>
        <fullName evidence="2">Tetratricopeptide repeat-containing protein</fullName>
    </submittedName>
</protein>
<dbReference type="PROSITE" id="PS50005">
    <property type="entry name" value="TPR"/>
    <property type="match status" value="1"/>
</dbReference>
<dbReference type="Gene3D" id="1.25.40.10">
    <property type="entry name" value="Tetratricopeptide repeat domain"/>
    <property type="match status" value="1"/>
</dbReference>
<name>A8EYP5_RICCK</name>
<evidence type="ECO:0000313" key="3">
    <source>
        <dbReference type="Proteomes" id="UP000007056"/>
    </source>
</evidence>
<dbReference type="STRING" id="293613.A1E_02670"/>
<dbReference type="KEGG" id="rcm:A1E_02670"/>
<evidence type="ECO:0000256" key="1">
    <source>
        <dbReference type="PROSITE-ProRule" id="PRU00339"/>
    </source>
</evidence>
<evidence type="ECO:0000313" key="2">
    <source>
        <dbReference type="EMBL" id="ABV73478.1"/>
    </source>
</evidence>
<dbReference type="SUPFAM" id="SSF48452">
    <property type="entry name" value="TPR-like"/>
    <property type="match status" value="1"/>
</dbReference>
<reference evidence="3" key="1">
    <citation type="submission" date="2007-09" db="EMBL/GenBank/DDBJ databases">
        <title>Complete genome sequence of Rickettsia canadensis.</title>
        <authorList>
            <person name="Madan A."/>
            <person name="Fahey J."/>
            <person name="Helton E."/>
            <person name="Ketteman M."/>
            <person name="Madan A."/>
            <person name="Rodrigues S."/>
            <person name="Sanchez A."/>
            <person name="Whiting M."/>
            <person name="Dasch G."/>
            <person name="Eremeeva M."/>
        </authorList>
    </citation>
    <scope>NUCLEOTIDE SEQUENCE [LARGE SCALE GENOMIC DNA]</scope>
    <source>
        <strain evidence="3">McKiel</strain>
    </source>
</reference>
<dbReference type="AlphaFoldDB" id="A8EYP5"/>
<gene>
    <name evidence="2" type="ordered locus">A1E_02670</name>
</gene>
<accession>A8EYP5</accession>
<keyword evidence="1" id="KW-0802">TPR repeat</keyword>
<dbReference type="RefSeq" id="WP_012148675.1">
    <property type="nucleotide sequence ID" value="NC_009879.1"/>
</dbReference>
<dbReference type="EMBL" id="CP000409">
    <property type="protein sequence ID" value="ABV73478.1"/>
    <property type="molecule type" value="Genomic_DNA"/>
</dbReference>